<dbReference type="AlphaFoldDB" id="A0A0A8Y5F8"/>
<protein>
    <submittedName>
        <fullName evidence="1">Uncharacterized protein</fullName>
    </submittedName>
</protein>
<reference evidence="1" key="2">
    <citation type="journal article" date="2015" name="Data Brief">
        <title>Shoot transcriptome of the giant reed, Arundo donax.</title>
        <authorList>
            <person name="Barrero R.A."/>
            <person name="Guerrero F.D."/>
            <person name="Moolhuijzen P."/>
            <person name="Goolsby J.A."/>
            <person name="Tidwell J."/>
            <person name="Bellgard S.E."/>
            <person name="Bellgard M.I."/>
        </authorList>
    </citation>
    <scope>NUCLEOTIDE SEQUENCE</scope>
    <source>
        <tissue evidence="1">Shoot tissue taken approximately 20 cm above the soil surface</tissue>
    </source>
</reference>
<proteinExistence type="predicted"/>
<accession>A0A0A8Y5F8</accession>
<reference evidence="1" key="1">
    <citation type="submission" date="2014-09" db="EMBL/GenBank/DDBJ databases">
        <authorList>
            <person name="Magalhaes I.L.F."/>
            <person name="Oliveira U."/>
            <person name="Santos F.R."/>
            <person name="Vidigal T.H.D.A."/>
            <person name="Brescovit A.D."/>
            <person name="Santos A.J."/>
        </authorList>
    </citation>
    <scope>NUCLEOTIDE SEQUENCE</scope>
    <source>
        <tissue evidence="1">Shoot tissue taken approximately 20 cm above the soil surface</tissue>
    </source>
</reference>
<organism evidence="1">
    <name type="scientific">Arundo donax</name>
    <name type="common">Giant reed</name>
    <name type="synonym">Donax arundinaceus</name>
    <dbReference type="NCBI Taxonomy" id="35708"/>
    <lineage>
        <taxon>Eukaryota</taxon>
        <taxon>Viridiplantae</taxon>
        <taxon>Streptophyta</taxon>
        <taxon>Embryophyta</taxon>
        <taxon>Tracheophyta</taxon>
        <taxon>Spermatophyta</taxon>
        <taxon>Magnoliopsida</taxon>
        <taxon>Liliopsida</taxon>
        <taxon>Poales</taxon>
        <taxon>Poaceae</taxon>
        <taxon>PACMAD clade</taxon>
        <taxon>Arundinoideae</taxon>
        <taxon>Arundineae</taxon>
        <taxon>Arundo</taxon>
    </lineage>
</organism>
<sequence>MMAFAIFRPPPAFGACGERAMWCRQNLVANSCCLQQDLKQHNYICCDTETN</sequence>
<name>A0A0A8Y5F8_ARUDO</name>
<dbReference type="EMBL" id="GBRH01278708">
    <property type="protein sequence ID" value="JAD19187.1"/>
    <property type="molecule type" value="Transcribed_RNA"/>
</dbReference>
<evidence type="ECO:0000313" key="1">
    <source>
        <dbReference type="EMBL" id="JAD19187.1"/>
    </source>
</evidence>